<protein>
    <submittedName>
        <fullName evidence="3">Complex I NDUFA9 subunit family protein</fullName>
    </submittedName>
</protein>
<dbReference type="PANTHER" id="PTHR12126">
    <property type="entry name" value="NADH-UBIQUINONE OXIDOREDUCTASE 39 KDA SUBUNIT-RELATED"/>
    <property type="match status" value="1"/>
</dbReference>
<dbReference type="EMBL" id="JAHQXF010000001">
    <property type="protein sequence ID" value="MBV0922646.1"/>
    <property type="molecule type" value="Genomic_DNA"/>
</dbReference>
<accession>A0A8J8C1P5</accession>
<dbReference type="Proteomes" id="UP000766550">
    <property type="component" value="Unassembled WGS sequence"/>
</dbReference>
<evidence type="ECO:0000256" key="1">
    <source>
        <dbReference type="SAM" id="Phobius"/>
    </source>
</evidence>
<gene>
    <name evidence="3" type="ORF">KTS45_00385</name>
</gene>
<dbReference type="InterPro" id="IPR051207">
    <property type="entry name" value="ComplexI_NDUFA9_subunit"/>
</dbReference>
<dbReference type="Pfam" id="PF13460">
    <property type="entry name" value="NAD_binding_10"/>
    <property type="match status" value="1"/>
</dbReference>
<dbReference type="PANTHER" id="PTHR12126:SF11">
    <property type="entry name" value="NADH DEHYDROGENASE [UBIQUINONE] 1 ALPHA SUBCOMPLEX SUBUNIT 9, MITOCHONDRIAL"/>
    <property type="match status" value="1"/>
</dbReference>
<comment type="caution">
    <text evidence="3">The sequence shown here is derived from an EMBL/GenBank/DDBJ whole genome shotgun (WGS) entry which is preliminary data.</text>
</comment>
<dbReference type="AlphaFoldDB" id="A0A8J8C1P5"/>
<dbReference type="GO" id="GO:0044877">
    <property type="term" value="F:protein-containing complex binding"/>
    <property type="evidence" value="ECO:0007669"/>
    <property type="project" value="TreeGrafter"/>
</dbReference>
<dbReference type="InterPro" id="IPR016040">
    <property type="entry name" value="NAD(P)-bd_dom"/>
</dbReference>
<dbReference type="Gene3D" id="3.40.50.720">
    <property type="entry name" value="NAD(P)-binding Rossmann-like Domain"/>
    <property type="match status" value="1"/>
</dbReference>
<dbReference type="OrthoDB" id="213145at2157"/>
<evidence type="ECO:0000313" key="3">
    <source>
        <dbReference type="EMBL" id="MBV0922646.1"/>
    </source>
</evidence>
<dbReference type="CDD" id="cd05271">
    <property type="entry name" value="NDUFA9_like_SDR_a"/>
    <property type="match status" value="1"/>
</dbReference>
<feature type="domain" description="NAD(P)-binding" evidence="2">
    <location>
        <begin position="7"/>
        <end position="153"/>
    </location>
</feature>
<keyword evidence="1" id="KW-0812">Transmembrane</keyword>
<evidence type="ECO:0000313" key="4">
    <source>
        <dbReference type="Proteomes" id="UP000766550"/>
    </source>
</evidence>
<feature type="transmembrane region" description="Helical" evidence="1">
    <location>
        <begin position="373"/>
        <end position="394"/>
    </location>
</feature>
<keyword evidence="4" id="KW-1185">Reference proteome</keyword>
<keyword evidence="1" id="KW-1133">Transmembrane helix</keyword>
<sequence length="406" mass="43660">MRILLLGGTGFVGRRLAARLVERGHDVTALARSPDATALPDGVRTVAGDVTDLDALDSAFDRQDAVVNLVALSPLFEPDGGNEMHGRVHLGGTENAVAAAERHGVSRFVQVSALGADPDGPTHYIRAKGEAETVVRDSALDWTIVRPSVVFGDGGEFVSFTRLLTTPYVTGLPGGGKTRFQPIWVEDLAEMLADCVTDERHVGETYELGGPDVLTLADVARAIYRADGKPLRVLPVPMTLARIGLTIGGSVPGFPMGPDQYRSLKFDNTVAHNDVTAFGHSETDLRSFEEYLDEGGERDRDRRRSLLTRPATLALFAYFALSTALPTLTDSPLAIALYVPTYLLTMAVYDAPWGLENVVYGVESLLGIGHNSALYHVGLLMTYFACAVALTWLGRSLRAAVGPRRG</sequence>
<dbReference type="FunFam" id="3.40.50.720:FF:000702">
    <property type="entry name" value="NADH dehydrogenase (Ubiquinone)"/>
    <property type="match status" value="1"/>
</dbReference>
<feature type="transmembrane region" description="Helical" evidence="1">
    <location>
        <begin position="310"/>
        <end position="328"/>
    </location>
</feature>
<dbReference type="SUPFAM" id="SSF51735">
    <property type="entry name" value="NAD(P)-binding Rossmann-fold domains"/>
    <property type="match status" value="1"/>
</dbReference>
<keyword evidence="1" id="KW-0472">Membrane</keyword>
<feature type="transmembrane region" description="Helical" evidence="1">
    <location>
        <begin position="335"/>
        <end position="353"/>
    </location>
</feature>
<evidence type="ECO:0000259" key="2">
    <source>
        <dbReference type="Pfam" id="PF13460"/>
    </source>
</evidence>
<name>A0A8J8C1P5_9EURY</name>
<proteinExistence type="predicted"/>
<reference evidence="3 4" key="1">
    <citation type="submission" date="2021-06" db="EMBL/GenBank/DDBJ databases">
        <title>New haloarchaea isolates fom saline soil.</title>
        <authorList>
            <person name="Duran-Viseras A."/>
            <person name="Sanchez-Porro C.S."/>
            <person name="Ventosa A."/>
        </authorList>
    </citation>
    <scope>NUCLEOTIDE SEQUENCE [LARGE SCALE GENOMIC DNA]</scope>
    <source>
        <strain evidence="3 4">JCM 183640</strain>
    </source>
</reference>
<organism evidence="3 4">
    <name type="scientific">Haloarcula limicola</name>
    <dbReference type="NCBI Taxonomy" id="1429915"/>
    <lineage>
        <taxon>Archaea</taxon>
        <taxon>Methanobacteriati</taxon>
        <taxon>Methanobacteriota</taxon>
        <taxon>Stenosarchaea group</taxon>
        <taxon>Halobacteria</taxon>
        <taxon>Halobacteriales</taxon>
        <taxon>Haloarculaceae</taxon>
        <taxon>Haloarcula</taxon>
    </lineage>
</organism>
<dbReference type="InterPro" id="IPR036291">
    <property type="entry name" value="NAD(P)-bd_dom_sf"/>
</dbReference>